<dbReference type="AlphaFoldDB" id="A0A091MIM9"/>
<organism evidence="8 9">
    <name type="scientific">Acanthisitta chloris</name>
    <name type="common">rifleman</name>
    <dbReference type="NCBI Taxonomy" id="57068"/>
    <lineage>
        <taxon>Eukaryota</taxon>
        <taxon>Metazoa</taxon>
        <taxon>Chordata</taxon>
        <taxon>Craniata</taxon>
        <taxon>Vertebrata</taxon>
        <taxon>Euteleostomi</taxon>
        <taxon>Archelosauria</taxon>
        <taxon>Archosauria</taxon>
        <taxon>Dinosauria</taxon>
        <taxon>Saurischia</taxon>
        <taxon>Theropoda</taxon>
        <taxon>Coelurosauria</taxon>
        <taxon>Aves</taxon>
        <taxon>Neognathae</taxon>
        <taxon>Neoaves</taxon>
        <taxon>Telluraves</taxon>
        <taxon>Australaves</taxon>
        <taxon>Passeriformes</taxon>
        <taxon>Acanthisittidae</taxon>
        <taxon>Acanthisitta</taxon>
    </lineage>
</organism>
<feature type="non-terminal residue" evidence="8">
    <location>
        <position position="1"/>
    </location>
</feature>
<dbReference type="FunFam" id="2.10.70.10:FF:000014">
    <property type="entry name" value="Membrane cofactor protein"/>
    <property type="match status" value="1"/>
</dbReference>
<dbReference type="PROSITE" id="PS50923">
    <property type="entry name" value="SUSHI"/>
    <property type="match status" value="2"/>
</dbReference>
<keyword evidence="4 6" id="KW-1015">Disulfide bond</keyword>
<proteinExistence type="predicted"/>
<keyword evidence="3" id="KW-0677">Repeat</keyword>
<evidence type="ECO:0000256" key="5">
    <source>
        <dbReference type="ARBA" id="ARBA00023180"/>
    </source>
</evidence>
<protein>
    <submittedName>
        <fullName evidence="8">Complement receptor type 2</fullName>
    </submittedName>
</protein>
<dbReference type="PANTHER" id="PTHR19325:SF571">
    <property type="entry name" value="SUSHI DOMAIN-CONTAINING PROTEIN"/>
    <property type="match status" value="1"/>
</dbReference>
<dbReference type="InterPro" id="IPR000436">
    <property type="entry name" value="Sushi_SCR_CCP_dom"/>
</dbReference>
<sequence length="173" mass="18471">CAPPPGIANGEHSGMNQDVYVYGDTVTYHCHTVRGGEIPLSLVGDASIFCTTTDGVNGVWSSPAPQCKVVVCEYPRVDHGKLLTRSSDYTYGVTVLFSCNFRFTMQGSETSMCKEDGSWDPPPPTCQRTCGPAPGISNGQHSGLGVKNFPYGANVTYTCLEGLSLIGNKSIYC</sequence>
<dbReference type="Gene3D" id="2.10.70.10">
    <property type="entry name" value="Complement Module, domain 1"/>
    <property type="match status" value="3"/>
</dbReference>
<keyword evidence="8" id="KW-0675">Receptor</keyword>
<dbReference type="EMBL" id="KK827279">
    <property type="protein sequence ID" value="KFP73725.1"/>
    <property type="molecule type" value="Genomic_DNA"/>
</dbReference>
<gene>
    <name evidence="8" type="ORF">N310_13361</name>
</gene>
<evidence type="ECO:0000313" key="9">
    <source>
        <dbReference type="Proteomes" id="UP000053537"/>
    </source>
</evidence>
<dbReference type="Proteomes" id="UP000053537">
    <property type="component" value="Unassembled WGS sequence"/>
</dbReference>
<feature type="non-terminal residue" evidence="8">
    <location>
        <position position="173"/>
    </location>
</feature>
<dbReference type="SMART" id="SM00032">
    <property type="entry name" value="CCP"/>
    <property type="match status" value="3"/>
</dbReference>
<evidence type="ECO:0000256" key="1">
    <source>
        <dbReference type="ARBA" id="ARBA00022659"/>
    </source>
</evidence>
<keyword evidence="9" id="KW-1185">Reference proteome</keyword>
<evidence type="ECO:0000256" key="4">
    <source>
        <dbReference type="ARBA" id="ARBA00023157"/>
    </source>
</evidence>
<evidence type="ECO:0000259" key="7">
    <source>
        <dbReference type="PROSITE" id="PS50923"/>
    </source>
</evidence>
<evidence type="ECO:0000256" key="6">
    <source>
        <dbReference type="PROSITE-ProRule" id="PRU00302"/>
    </source>
</evidence>
<evidence type="ECO:0000256" key="2">
    <source>
        <dbReference type="ARBA" id="ARBA00022729"/>
    </source>
</evidence>
<dbReference type="CDD" id="cd00033">
    <property type="entry name" value="CCP"/>
    <property type="match status" value="3"/>
</dbReference>
<keyword evidence="2" id="KW-0732">Signal</keyword>
<feature type="disulfide bond" evidence="6">
    <location>
        <begin position="99"/>
        <end position="126"/>
    </location>
</feature>
<feature type="domain" description="Sushi" evidence="7">
    <location>
        <begin position="70"/>
        <end position="128"/>
    </location>
</feature>
<name>A0A091MIM9_9PASS</name>
<dbReference type="PANTHER" id="PTHR19325">
    <property type="entry name" value="COMPLEMENT COMPONENT-RELATED SUSHI DOMAIN-CONTAINING"/>
    <property type="match status" value="1"/>
</dbReference>
<dbReference type="InterPro" id="IPR050350">
    <property type="entry name" value="Compl-Cell_Adhes-Reg"/>
</dbReference>
<keyword evidence="1 6" id="KW-0768">Sushi</keyword>
<keyword evidence="5" id="KW-0325">Glycoprotein</keyword>
<accession>A0A091MIM9</accession>
<reference evidence="8 9" key="1">
    <citation type="submission" date="2014-04" db="EMBL/GenBank/DDBJ databases">
        <title>Genome evolution of avian class.</title>
        <authorList>
            <person name="Zhang G."/>
            <person name="Li C."/>
        </authorList>
    </citation>
    <scope>NUCLEOTIDE SEQUENCE [LARGE SCALE GENOMIC DNA]</scope>
    <source>
        <strain evidence="8">BGI_N310</strain>
    </source>
</reference>
<dbReference type="InterPro" id="IPR035976">
    <property type="entry name" value="Sushi/SCR/CCP_sf"/>
</dbReference>
<dbReference type="Pfam" id="PF00084">
    <property type="entry name" value="Sushi"/>
    <property type="match status" value="3"/>
</dbReference>
<comment type="caution">
    <text evidence="6">Lacks conserved residue(s) required for the propagation of feature annotation.</text>
</comment>
<feature type="domain" description="Sushi" evidence="7">
    <location>
        <begin position="1"/>
        <end position="69"/>
    </location>
</feature>
<evidence type="ECO:0000256" key="3">
    <source>
        <dbReference type="ARBA" id="ARBA00022737"/>
    </source>
</evidence>
<dbReference type="SUPFAM" id="SSF57535">
    <property type="entry name" value="Complement control module/SCR domain"/>
    <property type="match status" value="3"/>
</dbReference>
<evidence type="ECO:0000313" key="8">
    <source>
        <dbReference type="EMBL" id="KFP73725.1"/>
    </source>
</evidence>